<dbReference type="Pfam" id="PF00196">
    <property type="entry name" value="GerE"/>
    <property type="match status" value="1"/>
</dbReference>
<protein>
    <submittedName>
        <fullName evidence="5">Response regulator transcription factor</fullName>
    </submittedName>
</protein>
<dbReference type="SMART" id="SM00421">
    <property type="entry name" value="HTH_LUXR"/>
    <property type="match status" value="1"/>
</dbReference>
<accession>A0ABP5KKB4</accession>
<dbReference type="PROSITE" id="PS50110">
    <property type="entry name" value="RESPONSE_REGULATORY"/>
    <property type="match status" value="1"/>
</dbReference>
<feature type="modified residue" description="4-aspartylphosphate" evidence="2">
    <location>
        <position position="57"/>
    </location>
</feature>
<dbReference type="InterPro" id="IPR039420">
    <property type="entry name" value="WalR-like"/>
</dbReference>
<dbReference type="InterPro" id="IPR016032">
    <property type="entry name" value="Sig_transdc_resp-reg_C-effctor"/>
</dbReference>
<dbReference type="InterPro" id="IPR001789">
    <property type="entry name" value="Sig_transdc_resp-reg_receiver"/>
</dbReference>
<gene>
    <name evidence="5" type="ORF">GCM10009843_39410</name>
</gene>
<dbReference type="InterPro" id="IPR011006">
    <property type="entry name" value="CheY-like_superfamily"/>
</dbReference>
<dbReference type="InterPro" id="IPR000792">
    <property type="entry name" value="Tscrpt_reg_LuxR_C"/>
</dbReference>
<evidence type="ECO:0000259" key="3">
    <source>
        <dbReference type="PROSITE" id="PS50043"/>
    </source>
</evidence>
<dbReference type="SUPFAM" id="SSF52172">
    <property type="entry name" value="CheY-like"/>
    <property type="match status" value="1"/>
</dbReference>
<dbReference type="SMART" id="SM00448">
    <property type="entry name" value="REC"/>
    <property type="match status" value="1"/>
</dbReference>
<reference evidence="6" key="1">
    <citation type="journal article" date="2019" name="Int. J. Syst. Evol. Microbiol.">
        <title>The Global Catalogue of Microorganisms (GCM) 10K type strain sequencing project: providing services to taxonomists for standard genome sequencing and annotation.</title>
        <authorList>
            <consortium name="The Broad Institute Genomics Platform"/>
            <consortium name="The Broad Institute Genome Sequencing Center for Infectious Disease"/>
            <person name="Wu L."/>
            <person name="Ma J."/>
        </authorList>
    </citation>
    <scope>NUCLEOTIDE SEQUENCE [LARGE SCALE GENOMIC DNA]</scope>
    <source>
        <strain evidence="6">JCM 16021</strain>
    </source>
</reference>
<feature type="domain" description="Response regulatory" evidence="4">
    <location>
        <begin position="2"/>
        <end position="121"/>
    </location>
</feature>
<keyword evidence="2" id="KW-0597">Phosphoprotein</keyword>
<comment type="caution">
    <text evidence="5">The sequence shown here is derived from an EMBL/GenBank/DDBJ whole genome shotgun (WGS) entry which is preliminary data.</text>
</comment>
<dbReference type="SUPFAM" id="SSF46894">
    <property type="entry name" value="C-terminal effector domain of the bipartite response regulators"/>
    <property type="match status" value="1"/>
</dbReference>
<evidence type="ECO:0000256" key="1">
    <source>
        <dbReference type="ARBA" id="ARBA00023125"/>
    </source>
</evidence>
<dbReference type="PROSITE" id="PS50043">
    <property type="entry name" value="HTH_LUXR_2"/>
    <property type="match status" value="1"/>
</dbReference>
<evidence type="ECO:0000313" key="5">
    <source>
        <dbReference type="EMBL" id="GAA2133680.1"/>
    </source>
</evidence>
<dbReference type="Gene3D" id="3.40.50.2300">
    <property type="match status" value="1"/>
</dbReference>
<proteinExistence type="predicted"/>
<keyword evidence="6" id="KW-1185">Reference proteome</keyword>
<dbReference type="PRINTS" id="PR00038">
    <property type="entry name" value="HTHLUXR"/>
</dbReference>
<evidence type="ECO:0000256" key="2">
    <source>
        <dbReference type="PROSITE-ProRule" id="PRU00169"/>
    </source>
</evidence>
<organism evidence="5 6">
    <name type="scientific">Nocardioides bigeumensis</name>
    <dbReference type="NCBI Taxonomy" id="433657"/>
    <lineage>
        <taxon>Bacteria</taxon>
        <taxon>Bacillati</taxon>
        <taxon>Actinomycetota</taxon>
        <taxon>Actinomycetes</taxon>
        <taxon>Propionibacteriales</taxon>
        <taxon>Nocardioidaceae</taxon>
        <taxon>Nocardioides</taxon>
    </lineage>
</organism>
<dbReference type="Pfam" id="PF00072">
    <property type="entry name" value="Response_reg"/>
    <property type="match status" value="1"/>
</dbReference>
<dbReference type="CDD" id="cd06170">
    <property type="entry name" value="LuxR_C_like"/>
    <property type="match status" value="1"/>
</dbReference>
<evidence type="ECO:0000313" key="6">
    <source>
        <dbReference type="Proteomes" id="UP001500575"/>
    </source>
</evidence>
<dbReference type="Proteomes" id="UP001500575">
    <property type="component" value="Unassembled WGS sequence"/>
</dbReference>
<dbReference type="PANTHER" id="PTHR43214">
    <property type="entry name" value="TWO-COMPONENT RESPONSE REGULATOR"/>
    <property type="match status" value="1"/>
</dbReference>
<evidence type="ECO:0000259" key="4">
    <source>
        <dbReference type="PROSITE" id="PS50110"/>
    </source>
</evidence>
<dbReference type="EMBL" id="BAAAQQ010000014">
    <property type="protein sequence ID" value="GAA2133680.1"/>
    <property type="molecule type" value="Genomic_DNA"/>
</dbReference>
<sequence length="220" mass="23774">MRVVIVEDHVLLAESLALALRLEGHDATRLPLDTELATPSEVLTAVVRSRPDVVVLDLDLGARLSGRDLVMPLSAAGAAVMVVTADPDRIEWGGCLLLGARGVLSKCTPLGEMVAAVRRVGEGLPVQSRAERDELVARWQAQRVETVAERERLSRLTPREREVLAELASGLPIHDIADADVVSEATVRTQVKSILGKLEVRTQLAAVGLLHRHEHNRAVG</sequence>
<feature type="domain" description="HTH luxR-type" evidence="3">
    <location>
        <begin position="149"/>
        <end position="214"/>
    </location>
</feature>
<keyword evidence="1" id="KW-0238">DNA-binding</keyword>
<name>A0ABP5KKB4_9ACTN</name>